<comment type="caution">
    <text evidence="4">The sequence shown here is derived from an EMBL/GenBank/DDBJ whole genome shotgun (WGS) entry which is preliminary data.</text>
</comment>
<reference evidence="4 5" key="1">
    <citation type="submission" date="2020-03" db="EMBL/GenBank/DDBJ databases">
        <title>Dissostichus mawsoni Genome sequencing and assembly.</title>
        <authorList>
            <person name="Park H."/>
        </authorList>
    </citation>
    <scope>NUCLEOTIDE SEQUENCE [LARGE SCALE GENOMIC DNA]</scope>
    <source>
        <strain evidence="4">DM0001</strain>
        <tissue evidence="4">Muscle</tissue>
    </source>
</reference>
<evidence type="ECO:0000313" key="5">
    <source>
        <dbReference type="Proteomes" id="UP000518266"/>
    </source>
</evidence>
<keyword evidence="5" id="KW-1185">Reference proteome</keyword>
<proteinExistence type="predicted"/>
<dbReference type="OrthoDB" id="6369810at2759"/>
<dbReference type="InterPro" id="IPR001304">
    <property type="entry name" value="C-type_lectin-like"/>
</dbReference>
<dbReference type="InterPro" id="IPR018378">
    <property type="entry name" value="C-type_lectin_CS"/>
</dbReference>
<protein>
    <recommendedName>
        <fullName evidence="3">C-type lectin domain-containing protein</fullName>
    </recommendedName>
</protein>
<dbReference type="Proteomes" id="UP000518266">
    <property type="component" value="Unassembled WGS sequence"/>
</dbReference>
<sequence>MEKVLLIIIALSGKTWIGLYDDRDSWKWSMSDPSFYEPGKIEFRQWGSGESGAWHHEQCTFVNSGGTWGDQDCNNRLRVICFDVTGHQYHQRCGIDVRLYVVMPLLSFSGTENQQIVELLPGGYYYWIGLYRDSWKWSQGLDNNIKLVWRKQPDGQSAWIGLHDDRDSWKWSMSDPSFYGPGETEFRPWGVDQPENRPTMTMHTFLFLVEHDCNTRLYVVCFDVTGLGLWSEETVHLLRCCACFNASDKGEGGEPDGVDLNNKAFLDDMLVEAKKNLRAQGLDDNVQLAWRKQPDGQSAWIGLHDDRDSWKWSMSDPSLRTGGDGVQTMGCCACFNASDKGEGGETRRCGSEQKAFLDDMLVELHIYSLIPKERNREETRMEKVLLIIIALSAWIGLHDDRDSWKWSMSDPSYYGPGETEFRRGCCACFNASDKGEGGEPNGVDLNNKAFLDDMLVEAKKNLRAQGLDDNVQLAWRKQPDGQSAWIGLHDDRDSWKWSMSDPSYYGPGETEFRRWGVINQTTPTMNNAHISCACFNASDKGEGGETNGVDLNNKAFLDDMLVEAKKNLRAQGLDDNVQLAWRKQPDGQLHIYSLIPKERNREETRMEKVLLIIIVLSAWIGLHDDRDSWKWSMSDPSYYGPGETEFRRWGVINQTTPTMNNAHIFVLVEHGMIILVIPASMWSALMSQNRSFATDVSKIHSYVKASDDIESVEKEDTINVVTDEVCFCCACFNASDKGEGGRPNGVDLNNKAFLDDMLVEAKKNLRAQGLDDNVQLAWRKQPDGQVFHKEEEKKRDEL</sequence>
<feature type="domain" description="C-type lectin" evidence="3">
    <location>
        <begin position="159"/>
        <end position="222"/>
    </location>
</feature>
<name>A0A7J5ZH65_DISMA</name>
<feature type="chain" id="PRO_5029829952" description="C-type lectin domain-containing protein" evidence="2">
    <location>
        <begin position="18"/>
        <end position="798"/>
    </location>
</feature>
<dbReference type="EMBL" id="JAAKFY010000002">
    <property type="protein sequence ID" value="KAF3860966.1"/>
    <property type="molecule type" value="Genomic_DNA"/>
</dbReference>
<evidence type="ECO:0000256" key="2">
    <source>
        <dbReference type="SAM" id="SignalP"/>
    </source>
</evidence>
<dbReference type="SUPFAM" id="SSF56436">
    <property type="entry name" value="C-type lectin-like"/>
    <property type="match status" value="3"/>
</dbReference>
<evidence type="ECO:0000313" key="4">
    <source>
        <dbReference type="EMBL" id="KAF3860966.1"/>
    </source>
</evidence>
<gene>
    <name evidence="4" type="ORF">F7725_001221</name>
</gene>
<evidence type="ECO:0000256" key="1">
    <source>
        <dbReference type="ARBA" id="ARBA00023157"/>
    </source>
</evidence>
<accession>A0A7J5ZH65</accession>
<keyword evidence="2" id="KW-0732">Signal</keyword>
<dbReference type="PROSITE" id="PS50041">
    <property type="entry name" value="C_TYPE_LECTIN_2"/>
    <property type="match status" value="2"/>
</dbReference>
<dbReference type="InterPro" id="IPR016186">
    <property type="entry name" value="C-type_lectin-like/link_sf"/>
</dbReference>
<keyword evidence="1" id="KW-1015">Disulfide bond</keyword>
<dbReference type="InterPro" id="IPR016187">
    <property type="entry name" value="CTDL_fold"/>
</dbReference>
<dbReference type="PANTHER" id="PTHR45784">
    <property type="entry name" value="C-TYPE LECTIN DOMAIN FAMILY 20 MEMBER A-RELATED"/>
    <property type="match status" value="1"/>
</dbReference>
<dbReference type="AlphaFoldDB" id="A0A7J5ZH65"/>
<feature type="domain" description="C-type lectin" evidence="3">
    <location>
        <begin position="16"/>
        <end position="82"/>
    </location>
</feature>
<dbReference type="Gene3D" id="3.10.100.10">
    <property type="entry name" value="Mannose-Binding Protein A, subunit A"/>
    <property type="match status" value="2"/>
</dbReference>
<dbReference type="PANTHER" id="PTHR45784:SF3">
    <property type="entry name" value="C-TYPE LECTIN DOMAIN FAMILY 4 MEMBER K-LIKE-RELATED"/>
    <property type="match status" value="1"/>
</dbReference>
<feature type="signal peptide" evidence="2">
    <location>
        <begin position="1"/>
        <end position="17"/>
    </location>
</feature>
<evidence type="ECO:0000259" key="3">
    <source>
        <dbReference type="PROSITE" id="PS50041"/>
    </source>
</evidence>
<dbReference type="Pfam" id="PF00059">
    <property type="entry name" value="Lectin_C"/>
    <property type="match status" value="1"/>
</dbReference>
<organism evidence="4 5">
    <name type="scientific">Dissostichus mawsoni</name>
    <name type="common">Antarctic cod</name>
    <dbReference type="NCBI Taxonomy" id="36200"/>
    <lineage>
        <taxon>Eukaryota</taxon>
        <taxon>Metazoa</taxon>
        <taxon>Chordata</taxon>
        <taxon>Craniata</taxon>
        <taxon>Vertebrata</taxon>
        <taxon>Euteleostomi</taxon>
        <taxon>Actinopterygii</taxon>
        <taxon>Neopterygii</taxon>
        <taxon>Teleostei</taxon>
        <taxon>Neoteleostei</taxon>
        <taxon>Acanthomorphata</taxon>
        <taxon>Eupercaria</taxon>
        <taxon>Perciformes</taxon>
        <taxon>Notothenioidei</taxon>
        <taxon>Nototheniidae</taxon>
        <taxon>Dissostichus</taxon>
    </lineage>
</organism>
<dbReference type="PROSITE" id="PS00615">
    <property type="entry name" value="C_TYPE_LECTIN_1"/>
    <property type="match status" value="1"/>
</dbReference>